<reference evidence="4" key="1">
    <citation type="submission" date="2016-10" db="EMBL/GenBank/DDBJ databases">
        <authorList>
            <person name="Varghese N."/>
            <person name="Submissions S."/>
        </authorList>
    </citation>
    <scope>NUCLEOTIDE SEQUENCE [LARGE SCALE GENOMIC DNA]</scope>
    <source>
        <strain evidence="4">CCTCC 2012022</strain>
    </source>
</reference>
<keyword evidence="4" id="KW-1185">Reference proteome</keyword>
<accession>A0A1H2GUF4</accession>
<dbReference type="PANTHER" id="PTHR38690">
    <property type="entry name" value="PROTEASE-RELATED"/>
    <property type="match status" value="1"/>
</dbReference>
<protein>
    <submittedName>
        <fullName evidence="3">TIGR02099 family protein</fullName>
    </submittedName>
</protein>
<evidence type="ECO:0000259" key="2">
    <source>
        <dbReference type="Pfam" id="PF13116"/>
    </source>
</evidence>
<dbReference type="Pfam" id="PF13116">
    <property type="entry name" value="YhdP"/>
    <property type="match status" value="1"/>
</dbReference>
<name>A0A1H2GUF4_9GAMM</name>
<dbReference type="EMBL" id="LT629780">
    <property type="protein sequence ID" value="SDU23141.1"/>
    <property type="molecule type" value="Genomic_DNA"/>
</dbReference>
<dbReference type="InterPro" id="IPR011836">
    <property type="entry name" value="YhdP"/>
</dbReference>
<evidence type="ECO:0000313" key="3">
    <source>
        <dbReference type="EMBL" id="SDU23141.1"/>
    </source>
</evidence>
<dbReference type="InterPro" id="IPR025263">
    <property type="entry name" value="YhdP_central"/>
</dbReference>
<sequence>MFALLALGLLLAAAWVSLGRALVPLVGEYRAELERRAGAALGQPLHLGALEGRWRGFAPLLLLRDIELRDGDQAVHLDQLRLVPDLWASLRSRSLRIARVELEGLQLGLRQQADGQWQLKGLRAAPAAAAFDPAPWLARLAQLRRVVVLDARLSVEPWQQAAFSVGDIDLDLDSTPSAQRLDARLRLPDGQPLAAQLRTQGLAQDWRQASASLYLSLPQSDWAPWLPARLLPEGWQLQRLDAGGEVWLEWAAGAAQRAALRLHAPQLTLVGNGSSEAFSDLALSAWFSREAQGWRLQVGDLAGNFGAVRINPGQLALAWQDGEAWPRQLRAERLDLAPLAQLVTRLAPLPPLAREVLASLAPHGEIHDLRARLQPREGQLPALDYRMRLQRVGVQGWQNVPALDNVSGSLSGSLEGGELRLDADDFMLHLATLFPEPWRYRKARARLNWSLDAEAFSLSSALMRLSGEEGELAGNMLIRLRRDPAAEDYMDLQVGLREGRARYTARYLPTRSPGMSPALADWLKAAIGDGAIEQGLFLYQGSLNKGSAPESRALGLYFKVHDASLAYQPDWPPLREVRGEVFVEDRGVRVIAPQARVLGSRLEQVSAEVALGGAVPQLKVRGQVRSSLGDGLKILQDSPLGRDRLFAGWQGEGPLDGALQLDIPLARAGGALRAVVDFATEGARLQIAEPALQLQQLQGRFRYDSARGLSAEAVRAQLFEQPVRGRIRALGRPGRPHSQLEFGGAVAVERLAGWLGATPASLPVRGMLPYRLWLDLDGADSRLRVESDLRGTAIDLPAPFGKAAEDRRASQWRMTLAGRERRYWLEHAGLASLSLAMPPGELAQARGELRLGGEPARLPTAPGLYLRGRLAQVEAAAWQAWWAGQSALGAGTSASLLSGLRAVELQLGRLQLGSLRLDDLRLDLRPADAGWRLRLDGPQLAGLVSVPAARAAPLQVDLQALRLPARESAEDKARREAAGQPPVDPLAGVDPRTLPAMDVNVAALYFGNERMGRWAWSARPIEGGTRFERLALDLKGLRLDGRLDWQGSGLQARSRYRGRLQGEDLSDVLLAWGFAPSLSSRDFRLDVDGDWPGSPAMAGLRRFSGSLAARARQGQLLEVEGGANALRVFGLLNFNAIGRRLRLDFSDLLGQGLSYDRIEGRLQGIDGVFLTREPLLLEGPSTRLELDGQLDMAVDRIAARLRVTLPLSNNLPLAALLAGAVPVAGALLIVDQLVGDRLSKVASVEYRVDGPWQDPQISLFGKP</sequence>
<organism evidence="3 4">
    <name type="scientific">Geopseudomonas guangdongensis</name>
    <dbReference type="NCBI Taxonomy" id="1245526"/>
    <lineage>
        <taxon>Bacteria</taxon>
        <taxon>Pseudomonadati</taxon>
        <taxon>Pseudomonadota</taxon>
        <taxon>Gammaproteobacteria</taxon>
        <taxon>Pseudomonadales</taxon>
        <taxon>Pseudomonadaceae</taxon>
        <taxon>Geopseudomonas</taxon>
    </lineage>
</organism>
<dbReference type="AlphaFoldDB" id="A0A1H2GUF4"/>
<feature type="domain" description="YhdP central" evidence="2">
    <location>
        <begin position="2"/>
        <end position="1257"/>
    </location>
</feature>
<gene>
    <name evidence="3" type="ORF">SAMN05216580_1967</name>
</gene>
<proteinExistence type="predicted"/>
<dbReference type="STRING" id="1245526.SAMN05216580_1967"/>
<dbReference type="Proteomes" id="UP000243063">
    <property type="component" value="Chromosome I"/>
</dbReference>
<dbReference type="NCBIfam" id="TIGR02099">
    <property type="entry name" value="YhdP family protein"/>
    <property type="match status" value="1"/>
</dbReference>
<evidence type="ECO:0000256" key="1">
    <source>
        <dbReference type="SAM" id="MobiDB-lite"/>
    </source>
</evidence>
<feature type="region of interest" description="Disordered" evidence="1">
    <location>
        <begin position="969"/>
        <end position="990"/>
    </location>
</feature>
<dbReference type="PANTHER" id="PTHR38690:SF1">
    <property type="entry name" value="PROTEASE"/>
    <property type="match status" value="1"/>
</dbReference>
<evidence type="ECO:0000313" key="4">
    <source>
        <dbReference type="Proteomes" id="UP000243063"/>
    </source>
</evidence>